<organism evidence="2 3">
    <name type="scientific">Zalerion maritima</name>
    <dbReference type="NCBI Taxonomy" id="339359"/>
    <lineage>
        <taxon>Eukaryota</taxon>
        <taxon>Fungi</taxon>
        <taxon>Dikarya</taxon>
        <taxon>Ascomycota</taxon>
        <taxon>Pezizomycotina</taxon>
        <taxon>Sordariomycetes</taxon>
        <taxon>Lulworthiomycetidae</taxon>
        <taxon>Lulworthiales</taxon>
        <taxon>Lulworthiaceae</taxon>
        <taxon>Zalerion</taxon>
    </lineage>
</organism>
<name>A0AAD5RPD4_9PEZI</name>
<feature type="region of interest" description="Disordered" evidence="1">
    <location>
        <begin position="114"/>
        <end position="200"/>
    </location>
</feature>
<feature type="compositionally biased region" description="Basic and acidic residues" evidence="1">
    <location>
        <begin position="129"/>
        <end position="145"/>
    </location>
</feature>
<proteinExistence type="predicted"/>
<evidence type="ECO:0000313" key="2">
    <source>
        <dbReference type="EMBL" id="KAJ2899671.1"/>
    </source>
</evidence>
<dbReference type="Proteomes" id="UP001201980">
    <property type="component" value="Unassembled WGS sequence"/>
</dbReference>
<keyword evidence="3" id="KW-1185">Reference proteome</keyword>
<accession>A0AAD5RPD4</accession>
<protein>
    <submittedName>
        <fullName evidence="2">Uncharacterized protein</fullName>
    </submittedName>
</protein>
<reference evidence="2" key="1">
    <citation type="submission" date="2022-07" db="EMBL/GenBank/DDBJ databases">
        <title>Draft genome sequence of Zalerion maritima ATCC 34329, a (micro)plastics degrading marine fungus.</title>
        <authorList>
            <person name="Paco A."/>
            <person name="Goncalves M.F.M."/>
            <person name="Rocha-Santos T.A.P."/>
            <person name="Alves A."/>
        </authorList>
    </citation>
    <scope>NUCLEOTIDE SEQUENCE</scope>
    <source>
        <strain evidence="2">ATCC 34329</strain>
    </source>
</reference>
<evidence type="ECO:0000313" key="3">
    <source>
        <dbReference type="Proteomes" id="UP001201980"/>
    </source>
</evidence>
<comment type="caution">
    <text evidence="2">The sequence shown here is derived from an EMBL/GenBank/DDBJ whole genome shotgun (WGS) entry which is preliminary data.</text>
</comment>
<sequence>MFLPPMSTRRPWFARQTNFEAIKEVPGPKPQATELDGRVKGNGQAVFGFSDLPRLLDERRQDINHMPIVAQAESSLASSYRDFFEGNVSGKSHNRRFENQEMTDSRGETFWNFAGAGRSHGSNRLSSARGREEEMQGRLSTDSHAKQSPGSHIALLLLPKGSRQGEPPRGTTKGNHQGVPGMSKIQLRDTTRTLPTPSSH</sequence>
<dbReference type="EMBL" id="JAKWBI020000191">
    <property type="protein sequence ID" value="KAJ2899671.1"/>
    <property type="molecule type" value="Genomic_DNA"/>
</dbReference>
<dbReference type="AlphaFoldDB" id="A0AAD5RPD4"/>
<gene>
    <name evidence="2" type="ORF">MKZ38_002922</name>
</gene>
<evidence type="ECO:0000256" key="1">
    <source>
        <dbReference type="SAM" id="MobiDB-lite"/>
    </source>
</evidence>